<evidence type="ECO:0000313" key="3">
    <source>
        <dbReference type="Proteomes" id="UP000460558"/>
    </source>
</evidence>
<comment type="caution">
    <text evidence="2">The sequence shown here is derived from an EMBL/GenBank/DDBJ whole genome shotgun (WGS) entry which is preliminary data.</text>
</comment>
<dbReference type="RefSeq" id="WP_153481000.1">
    <property type="nucleotide sequence ID" value="NZ_VDEQ01000034.1"/>
</dbReference>
<reference evidence="2 3" key="1">
    <citation type="submission" date="2019-06" db="EMBL/GenBank/DDBJ databases">
        <title>Comparative genomics and metabolomics analyses of clavulanic acid producing Streptomyces species provides insight into specialized metabolism and evolution of beta-lactam biosynthetic gene clusters.</title>
        <authorList>
            <person name="Moore M.A."/>
            <person name="Cruz-Morales P."/>
            <person name="Barona Gomez F."/>
            <person name="Kapil T."/>
        </authorList>
    </citation>
    <scope>NUCLEOTIDE SEQUENCE [LARGE SCALE GENOMIC DNA]</scope>
    <source>
        <strain evidence="2 3">T-272</strain>
    </source>
</reference>
<keyword evidence="3" id="KW-1185">Reference proteome</keyword>
<name>A0ABW9NN97_9ACTN</name>
<gene>
    <name evidence="2" type="ORF">FFZ77_03895</name>
</gene>
<feature type="region of interest" description="Disordered" evidence="1">
    <location>
        <begin position="152"/>
        <end position="192"/>
    </location>
</feature>
<sequence>MWEGRLGGLFGRNRRRTAELAGIEAEITAFGTAVDEHAFAPGQPGATDGMRADLARALDAYDEAKRAFAGDRDRGRDRADALDVLRALDEGRHALACLDARLAGAPLPARLPRCFFDLRHGPSTTEVVWSPAEGAARRIAVCAADAVRLADGRSPMAPPSRTPAAVRTRNALPPAPRGDRAGRETAGAGPGLGTPRIVLPVVGEPAVLVFRTEHPTRVTLGFDAPKKHGPPMTYALTGGPDPVVALVPLIRSGNRSVVRFSVDFPQHDHSPWHARSEPLDTVPVFDDSVHGHGYGLLHYTGEPGPAVLRHRGRGPVQLQALDGDLVEGTAVAATKGDGAAAFVWPGPGFYQVRSRGAWALARR</sequence>
<dbReference type="Proteomes" id="UP000460558">
    <property type="component" value="Unassembled WGS sequence"/>
</dbReference>
<protein>
    <submittedName>
        <fullName evidence="2">Uncharacterized protein</fullName>
    </submittedName>
</protein>
<dbReference type="EMBL" id="VDEQ01000034">
    <property type="protein sequence ID" value="MQS34791.1"/>
    <property type="molecule type" value="Genomic_DNA"/>
</dbReference>
<evidence type="ECO:0000313" key="2">
    <source>
        <dbReference type="EMBL" id="MQS34791.1"/>
    </source>
</evidence>
<organism evidence="2 3">
    <name type="scientific">Streptomyces katsurahamanus</name>
    <dbReference type="NCBI Taxonomy" id="2577098"/>
    <lineage>
        <taxon>Bacteria</taxon>
        <taxon>Bacillati</taxon>
        <taxon>Actinomycetota</taxon>
        <taxon>Actinomycetes</taxon>
        <taxon>Kitasatosporales</taxon>
        <taxon>Streptomycetaceae</taxon>
        <taxon>Streptomyces</taxon>
    </lineage>
</organism>
<accession>A0ABW9NN97</accession>
<evidence type="ECO:0000256" key="1">
    <source>
        <dbReference type="SAM" id="MobiDB-lite"/>
    </source>
</evidence>
<proteinExistence type="predicted"/>